<dbReference type="PANTHER" id="PTHR13408">
    <property type="entry name" value="DNA-DIRECTED RNA POLYMERASE III"/>
    <property type="match status" value="1"/>
</dbReference>
<comment type="caution">
    <text evidence="6">The sequence shown here is derived from an EMBL/GenBank/DDBJ whole genome shotgun (WGS) entry which is preliminary data.</text>
</comment>
<comment type="subcellular location">
    <subcellularLocation>
        <location evidence="1">Nucleus</location>
    </subcellularLocation>
</comment>
<feature type="compositionally biased region" description="Polar residues" evidence="5">
    <location>
        <begin position="19"/>
        <end position="36"/>
    </location>
</feature>
<dbReference type="Pfam" id="PF05132">
    <property type="entry name" value="RNA_pol_Rpc4"/>
    <property type="match status" value="1"/>
</dbReference>
<evidence type="ECO:0000313" key="6">
    <source>
        <dbReference type="EMBL" id="KAL2052477.1"/>
    </source>
</evidence>
<name>A0ABR4B3J8_9LECA</name>
<feature type="region of interest" description="Disordered" evidence="5">
    <location>
        <begin position="1"/>
        <end position="350"/>
    </location>
</feature>
<organism evidence="6 7">
    <name type="scientific">Lepraria finkii</name>
    <dbReference type="NCBI Taxonomy" id="1340010"/>
    <lineage>
        <taxon>Eukaryota</taxon>
        <taxon>Fungi</taxon>
        <taxon>Dikarya</taxon>
        <taxon>Ascomycota</taxon>
        <taxon>Pezizomycotina</taxon>
        <taxon>Lecanoromycetes</taxon>
        <taxon>OSLEUM clade</taxon>
        <taxon>Lecanoromycetidae</taxon>
        <taxon>Lecanorales</taxon>
        <taxon>Lecanorineae</taxon>
        <taxon>Stereocaulaceae</taxon>
        <taxon>Lepraria</taxon>
    </lineage>
</organism>
<keyword evidence="4" id="KW-0539">Nucleus</keyword>
<feature type="compositionally biased region" description="Basic and acidic residues" evidence="5">
    <location>
        <begin position="251"/>
        <end position="266"/>
    </location>
</feature>
<evidence type="ECO:0000313" key="7">
    <source>
        <dbReference type="Proteomes" id="UP001590951"/>
    </source>
</evidence>
<feature type="compositionally biased region" description="Basic and acidic residues" evidence="5">
    <location>
        <begin position="334"/>
        <end position="343"/>
    </location>
</feature>
<evidence type="ECO:0000256" key="3">
    <source>
        <dbReference type="ARBA" id="ARBA00023163"/>
    </source>
</evidence>
<accession>A0ABR4B3J8</accession>
<evidence type="ECO:0000256" key="5">
    <source>
        <dbReference type="SAM" id="MobiDB-lite"/>
    </source>
</evidence>
<dbReference type="PANTHER" id="PTHR13408:SF0">
    <property type="entry name" value="DNA-DIRECTED RNA POLYMERASE III SUBUNIT RPC4"/>
    <property type="match status" value="1"/>
</dbReference>
<dbReference type="EMBL" id="JBHFEH010000027">
    <property type="protein sequence ID" value="KAL2052477.1"/>
    <property type="molecule type" value="Genomic_DNA"/>
</dbReference>
<feature type="compositionally biased region" description="Basic and acidic residues" evidence="5">
    <location>
        <begin position="180"/>
        <end position="194"/>
    </location>
</feature>
<feature type="compositionally biased region" description="Polar residues" evidence="5">
    <location>
        <begin position="80"/>
        <end position="89"/>
    </location>
</feature>
<feature type="compositionally biased region" description="Polar residues" evidence="5">
    <location>
        <begin position="46"/>
        <end position="60"/>
    </location>
</feature>
<feature type="compositionally biased region" description="Basic residues" evidence="5">
    <location>
        <begin position="126"/>
        <end position="135"/>
    </location>
</feature>
<keyword evidence="2" id="KW-0240">DNA-directed RNA polymerase</keyword>
<feature type="region of interest" description="Disordered" evidence="5">
    <location>
        <begin position="430"/>
        <end position="530"/>
    </location>
</feature>
<feature type="compositionally biased region" description="Gly residues" evidence="5">
    <location>
        <begin position="221"/>
        <end position="236"/>
    </location>
</feature>
<gene>
    <name evidence="6" type="ORF">ABVK25_007349</name>
</gene>
<feature type="compositionally biased region" description="Basic residues" evidence="5">
    <location>
        <begin position="1"/>
        <end position="12"/>
    </location>
</feature>
<evidence type="ECO:0000256" key="1">
    <source>
        <dbReference type="ARBA" id="ARBA00004123"/>
    </source>
</evidence>
<proteinExistence type="predicted"/>
<keyword evidence="3" id="KW-0804">Transcription</keyword>
<protein>
    <submittedName>
        <fullName evidence="6">Uncharacterized protein</fullName>
    </submittedName>
</protein>
<feature type="compositionally biased region" description="Basic and acidic residues" evidence="5">
    <location>
        <begin position="136"/>
        <end position="153"/>
    </location>
</feature>
<keyword evidence="7" id="KW-1185">Reference proteome</keyword>
<feature type="compositionally biased region" description="Polar residues" evidence="5">
    <location>
        <begin position="626"/>
        <end position="635"/>
    </location>
</feature>
<feature type="compositionally biased region" description="Polar residues" evidence="5">
    <location>
        <begin position="98"/>
        <end position="113"/>
    </location>
</feature>
<reference evidence="6 7" key="1">
    <citation type="submission" date="2024-09" db="EMBL/GenBank/DDBJ databases">
        <title>Rethinking Asexuality: The Enigmatic Case of Functional Sexual Genes in Lepraria (Stereocaulaceae).</title>
        <authorList>
            <person name="Doellman M."/>
            <person name="Sun Y."/>
            <person name="Barcenas-Pena A."/>
            <person name="Lumbsch H.T."/>
            <person name="Grewe F."/>
        </authorList>
    </citation>
    <scope>NUCLEOTIDE SEQUENCE [LARGE SCALE GENOMIC DNA]</scope>
    <source>
        <strain evidence="6 7">Grewe 0041</strain>
    </source>
</reference>
<dbReference type="InterPro" id="IPR007811">
    <property type="entry name" value="RPC4"/>
</dbReference>
<sequence>MPPKGQPRRRQPARSSRSVTNDNETTQASSAPSPKNWSAVDDSEAQDASTEAENTASPYTQPADRAPSDPTQPEAPASSVGASTITGSPPRTRRPVQRLTSVLSRSSSKNTPGSIGADGSGSRPSLKFKPKSAVRRSKEEREAEERAEAERRAARQAAEGASAAGDRGAYHGRGRGRGRGGYDEMNRWKNERFNLSHGASGHLGGATIRDSTLGRGRGRRGGYSGGVGGSGSGGAHSGPSESTSMTTGTRVKKEPNVKPEKDKDGDVVMTSSTSGSKPKRTKIKKENRAPTYVSSEGELDSDGGKRKKKNIERINLISSDEEDDDEQGPLSENAKGKQRERTPHIPSNLLRPVRIQRQEHVERAVGVNTDASSLTSARLRQRAKDHQDSVGALFLKEDEAEILTTIKANGRRKPKDVEFVRNERKWKGVYQDEDAQDAPVKVKDEPKDDDDVMAVDTPVPNREPEPMALDEDEGGVPLHTTIEGLLPGPDGTQKVTETLDESGKALEDEALPPPEERRPRTRGFVGTEAPHTAREFEELFADLDVMLTVEIDTQEKPSTSRPAPSTKAHDEDSDMDMDNKAGDVFLDGEEERYGYVFQLPPIIPSLRDASKKAISPKTEKKIKPKVTNQSTSSAPKNPFNVHPKDDAAIKTDPDDPLREPAYPNAYIAGGLHAPGGQVGVLNIYQKGSMRAFWGGMSLEISKGESGDMIPQEMVVTEFASSITKVEDDTRWEEKVDVGEKGWAMGQTQRGFVCVPEWGALLS</sequence>
<feature type="compositionally biased region" description="Low complexity" evidence="5">
    <location>
        <begin position="155"/>
        <end position="167"/>
    </location>
</feature>
<dbReference type="Proteomes" id="UP001590951">
    <property type="component" value="Unassembled WGS sequence"/>
</dbReference>
<feature type="region of interest" description="Disordered" evidence="5">
    <location>
        <begin position="550"/>
        <end position="581"/>
    </location>
</feature>
<feature type="region of interest" description="Disordered" evidence="5">
    <location>
        <begin position="609"/>
        <end position="646"/>
    </location>
</feature>
<evidence type="ECO:0000256" key="4">
    <source>
        <dbReference type="ARBA" id="ARBA00023242"/>
    </source>
</evidence>
<evidence type="ECO:0000256" key="2">
    <source>
        <dbReference type="ARBA" id="ARBA00022478"/>
    </source>
</evidence>